<dbReference type="GO" id="GO:0008270">
    <property type="term" value="F:zinc ion binding"/>
    <property type="evidence" value="ECO:0007669"/>
    <property type="project" value="UniProtKB-KW"/>
</dbReference>
<evidence type="ECO:0000256" key="1">
    <source>
        <dbReference type="ARBA" id="ARBA00022723"/>
    </source>
</evidence>
<keyword evidence="2" id="KW-0863">Zinc-finger</keyword>
<evidence type="ECO:0000256" key="4">
    <source>
        <dbReference type="SAM" id="MobiDB-lite"/>
    </source>
</evidence>
<feature type="region of interest" description="Disordered" evidence="4">
    <location>
        <begin position="66"/>
        <end position="104"/>
    </location>
</feature>
<evidence type="ECO:0000313" key="6">
    <source>
        <dbReference type="Proteomes" id="UP001530400"/>
    </source>
</evidence>
<dbReference type="Proteomes" id="UP001530400">
    <property type="component" value="Unassembled WGS sequence"/>
</dbReference>
<reference evidence="5 6" key="1">
    <citation type="submission" date="2024-10" db="EMBL/GenBank/DDBJ databases">
        <title>Updated reference genomes for cyclostephanoid diatoms.</title>
        <authorList>
            <person name="Roberts W.R."/>
            <person name="Alverson A.J."/>
        </authorList>
    </citation>
    <scope>NUCLEOTIDE SEQUENCE [LARGE SCALE GENOMIC DNA]</scope>
    <source>
        <strain evidence="5 6">AJA010-31</strain>
    </source>
</reference>
<gene>
    <name evidence="5" type="ORF">ACHAWO_005020</name>
</gene>
<dbReference type="EMBL" id="JALLPJ020000466">
    <property type="protein sequence ID" value="KAL3791396.1"/>
    <property type="molecule type" value="Genomic_DNA"/>
</dbReference>
<feature type="compositionally biased region" description="Basic and acidic residues" evidence="4">
    <location>
        <begin position="66"/>
        <end position="79"/>
    </location>
</feature>
<keyword evidence="1" id="KW-0479">Metal-binding</keyword>
<keyword evidence="3" id="KW-0862">Zinc</keyword>
<comment type="caution">
    <text evidence="5">The sequence shown here is derived from an EMBL/GenBank/DDBJ whole genome shotgun (WGS) entry which is preliminary data.</text>
</comment>
<feature type="region of interest" description="Disordered" evidence="4">
    <location>
        <begin position="213"/>
        <end position="249"/>
    </location>
</feature>
<evidence type="ECO:0000256" key="3">
    <source>
        <dbReference type="ARBA" id="ARBA00022833"/>
    </source>
</evidence>
<dbReference type="PROSITE" id="PS00518">
    <property type="entry name" value="ZF_RING_1"/>
    <property type="match status" value="1"/>
</dbReference>
<proteinExistence type="predicted"/>
<keyword evidence="6" id="KW-1185">Reference proteome</keyword>
<feature type="compositionally biased region" description="Polar residues" evidence="4">
    <location>
        <begin position="219"/>
        <end position="249"/>
    </location>
</feature>
<evidence type="ECO:0000256" key="2">
    <source>
        <dbReference type="ARBA" id="ARBA00022771"/>
    </source>
</evidence>
<evidence type="ECO:0008006" key="7">
    <source>
        <dbReference type="Google" id="ProtNLM"/>
    </source>
</evidence>
<feature type="compositionally biased region" description="Basic and acidic residues" evidence="4">
    <location>
        <begin position="87"/>
        <end position="104"/>
    </location>
</feature>
<protein>
    <recommendedName>
        <fullName evidence="7">RING-type domain-containing protein</fullName>
    </recommendedName>
</protein>
<organism evidence="5 6">
    <name type="scientific">Cyclotella atomus</name>
    <dbReference type="NCBI Taxonomy" id="382360"/>
    <lineage>
        <taxon>Eukaryota</taxon>
        <taxon>Sar</taxon>
        <taxon>Stramenopiles</taxon>
        <taxon>Ochrophyta</taxon>
        <taxon>Bacillariophyta</taxon>
        <taxon>Coscinodiscophyceae</taxon>
        <taxon>Thalassiosirophycidae</taxon>
        <taxon>Stephanodiscales</taxon>
        <taxon>Stephanodiscaceae</taxon>
        <taxon>Cyclotella</taxon>
    </lineage>
</organism>
<dbReference type="AlphaFoldDB" id="A0ABD3PUK2"/>
<accession>A0ABD3PUK2</accession>
<sequence>MRNLGMFLKPSSSVTDVSACNTSNKRRLQIDAIKIRLQLYSKLFALVAATVIGPRLYEELKHKRQKQLREQERQRRSIDMHVSSRHSVNDWHNRSHGDRERNRISQRANDRRLYLQTMVSDFIIGAVDVFVPPLRLMNYISYLWGMSSTPELGMRLVGWDYDSFADASSEAPTTGFGQQYQRHANFHYGNRRLLVEEALRTVSVVIPPTESAAVIAPSTGPSPSRGNATNGSGNQLPTRPETTVESQPNLDRRRSWFRKRALSFMGVVEENCVEADDYQHNLTCTKCGTENPTIPYMASCGHYYCYICLRMAVTDDLDCHCLDCGKRITSSHRVDFNESEHTSWSR</sequence>
<name>A0ABD3PUK2_9STRA</name>
<dbReference type="InterPro" id="IPR017907">
    <property type="entry name" value="Znf_RING_CS"/>
</dbReference>
<evidence type="ECO:0000313" key="5">
    <source>
        <dbReference type="EMBL" id="KAL3791396.1"/>
    </source>
</evidence>